<dbReference type="GO" id="GO:0003677">
    <property type="term" value="F:DNA binding"/>
    <property type="evidence" value="ECO:0007669"/>
    <property type="project" value="InterPro"/>
</dbReference>
<evidence type="ECO:0000313" key="6">
    <source>
        <dbReference type="EMBL" id="PSH56459.1"/>
    </source>
</evidence>
<dbReference type="SUPFAM" id="SSF53335">
    <property type="entry name" value="S-adenosyl-L-methionine-dependent methyltransferases"/>
    <property type="match status" value="2"/>
</dbReference>
<dbReference type="AlphaFoldDB" id="A0A2P7AQF6"/>
<dbReference type="GO" id="GO:0008170">
    <property type="term" value="F:N-methyltransferase activity"/>
    <property type="evidence" value="ECO:0007669"/>
    <property type="project" value="InterPro"/>
</dbReference>
<comment type="catalytic activity">
    <reaction evidence="4">
        <text>a 2'-deoxyadenosine in DNA + S-adenosyl-L-methionine = an N(6)-methyl-2'-deoxyadenosine in DNA + S-adenosyl-L-homocysteine + H(+)</text>
        <dbReference type="Rhea" id="RHEA:15197"/>
        <dbReference type="Rhea" id="RHEA-COMP:12418"/>
        <dbReference type="Rhea" id="RHEA-COMP:12419"/>
        <dbReference type="ChEBI" id="CHEBI:15378"/>
        <dbReference type="ChEBI" id="CHEBI:57856"/>
        <dbReference type="ChEBI" id="CHEBI:59789"/>
        <dbReference type="ChEBI" id="CHEBI:90615"/>
        <dbReference type="ChEBI" id="CHEBI:90616"/>
        <dbReference type="EC" id="2.1.1.72"/>
    </reaction>
</comment>
<sequence length="477" mass="52510">MRAVFPKGNGPSLCLRSKMNEFIRPLRARSLTDSDFTAGAAPTSTQVKTRDLKTWNFDADLQSLQEAYDANGSPMSVNFRALVPLGSGVDRATHLFHSYPAKLLLNIPLFFINCTKYSRPNDLVYDPFSGSGTVLVEALLAGRRAMGADANPLARLIAKAKTTHLTSNIITAALDAVISDVDAARQVSFTTTIKKDIWFSEAVLSSLGSLLYSIRNNTTGSVLDFFEACFSACVKKVSVSDPRLSVPVRLKGEALEKHIIHSPDLIEHFKKVVMANCARLSKMPEGCISKIYTDARQHHLDGEAKADLIITSPPYAGAQKYIRASSLSIGWLGMAPANQLRELEKLNIGREHFCKSDYNAESASVVSSAVEVLKKIKAVNPLRAHIAVTYLREMDNAAENIVSRLRQNGHLVLVVGDNMICGHNFSTSQFVKDIFSRKGLTTTLELVDDIRSRGLMTKRNKTAGTIEREHVIVFQKR</sequence>
<protein>
    <recommendedName>
        <fullName evidence="1">site-specific DNA-methyltransferase (adenine-specific)</fullName>
        <ecNumber evidence="1">2.1.1.72</ecNumber>
    </recommendedName>
</protein>
<dbReference type="InterPro" id="IPR002941">
    <property type="entry name" value="DNA_methylase_N4/N6"/>
</dbReference>
<accession>A0A2P7AQF6</accession>
<dbReference type="EC" id="2.1.1.72" evidence="1"/>
<organism evidence="6 7">
    <name type="scientific">Phyllobacterium sophorae</name>
    <dbReference type="NCBI Taxonomy" id="1520277"/>
    <lineage>
        <taxon>Bacteria</taxon>
        <taxon>Pseudomonadati</taxon>
        <taxon>Pseudomonadota</taxon>
        <taxon>Alphaproteobacteria</taxon>
        <taxon>Hyphomicrobiales</taxon>
        <taxon>Phyllobacteriaceae</taxon>
        <taxon>Phyllobacterium</taxon>
    </lineage>
</organism>
<keyword evidence="3" id="KW-0808">Transferase</keyword>
<evidence type="ECO:0000256" key="1">
    <source>
        <dbReference type="ARBA" id="ARBA00011900"/>
    </source>
</evidence>
<proteinExistence type="predicted"/>
<dbReference type="InterPro" id="IPR029063">
    <property type="entry name" value="SAM-dependent_MTases_sf"/>
</dbReference>
<evidence type="ECO:0000256" key="2">
    <source>
        <dbReference type="ARBA" id="ARBA00022603"/>
    </source>
</evidence>
<evidence type="ECO:0000259" key="5">
    <source>
        <dbReference type="Pfam" id="PF01555"/>
    </source>
</evidence>
<evidence type="ECO:0000256" key="3">
    <source>
        <dbReference type="ARBA" id="ARBA00022679"/>
    </source>
</evidence>
<evidence type="ECO:0000313" key="7">
    <source>
        <dbReference type="Proteomes" id="UP000241764"/>
    </source>
</evidence>
<dbReference type="OrthoDB" id="8901552at2"/>
<keyword evidence="7" id="KW-1185">Reference proteome</keyword>
<dbReference type="Pfam" id="PF01555">
    <property type="entry name" value="N6_N4_Mtase"/>
    <property type="match status" value="1"/>
</dbReference>
<feature type="domain" description="DNA methylase N-4/N-6" evidence="5">
    <location>
        <begin position="116"/>
        <end position="152"/>
    </location>
</feature>
<dbReference type="EMBL" id="PGGM01000021">
    <property type="protein sequence ID" value="PSH56459.1"/>
    <property type="molecule type" value="Genomic_DNA"/>
</dbReference>
<dbReference type="GO" id="GO:0009007">
    <property type="term" value="F:site-specific DNA-methyltransferase (adenine-specific) activity"/>
    <property type="evidence" value="ECO:0007669"/>
    <property type="project" value="UniProtKB-EC"/>
</dbReference>
<gene>
    <name evidence="6" type="ORF">CU103_29060</name>
</gene>
<evidence type="ECO:0000256" key="4">
    <source>
        <dbReference type="ARBA" id="ARBA00047942"/>
    </source>
</evidence>
<dbReference type="GO" id="GO:0032259">
    <property type="term" value="P:methylation"/>
    <property type="evidence" value="ECO:0007669"/>
    <property type="project" value="UniProtKB-KW"/>
</dbReference>
<dbReference type="Proteomes" id="UP000241764">
    <property type="component" value="Unassembled WGS sequence"/>
</dbReference>
<comment type="caution">
    <text evidence="6">The sequence shown here is derived from an EMBL/GenBank/DDBJ whole genome shotgun (WGS) entry which is preliminary data.</text>
</comment>
<keyword evidence="2" id="KW-0489">Methyltransferase</keyword>
<reference evidence="7" key="1">
    <citation type="submission" date="2017-11" db="EMBL/GenBank/DDBJ databases">
        <authorList>
            <person name="Kuznetsova I."/>
            <person name="Sazanova A."/>
            <person name="Chirak E."/>
            <person name="Safronova V."/>
            <person name="Willems A."/>
        </authorList>
    </citation>
    <scope>NUCLEOTIDE SEQUENCE [LARGE SCALE GENOMIC DNA]</scope>
    <source>
        <strain evidence="7">CCBAU 03422</strain>
    </source>
</reference>
<name>A0A2P7AQF6_9HYPH</name>
<dbReference type="Gene3D" id="3.40.50.150">
    <property type="entry name" value="Vaccinia Virus protein VP39"/>
    <property type="match status" value="2"/>
</dbReference>